<feature type="compositionally biased region" description="Low complexity" evidence="1">
    <location>
        <begin position="149"/>
        <end position="166"/>
    </location>
</feature>
<dbReference type="InterPro" id="IPR038883">
    <property type="entry name" value="AN11006-like"/>
</dbReference>
<comment type="caution">
    <text evidence="3">The sequence shown here is derived from an EMBL/GenBank/DDBJ whole genome shotgun (WGS) entry which is preliminary data.</text>
</comment>
<name>A0AAN6MN20_9PEZI</name>
<evidence type="ECO:0000259" key="2">
    <source>
        <dbReference type="Pfam" id="PF20150"/>
    </source>
</evidence>
<protein>
    <recommendedName>
        <fullName evidence="2">2EXR domain-containing protein</fullName>
    </recommendedName>
</protein>
<feature type="region of interest" description="Disordered" evidence="1">
    <location>
        <begin position="229"/>
        <end position="251"/>
    </location>
</feature>
<reference evidence="3" key="2">
    <citation type="submission" date="2023-05" db="EMBL/GenBank/DDBJ databases">
        <authorList>
            <consortium name="Lawrence Berkeley National Laboratory"/>
            <person name="Steindorff A."/>
            <person name="Hensen N."/>
            <person name="Bonometti L."/>
            <person name="Westerberg I."/>
            <person name="Brannstrom I.O."/>
            <person name="Guillou S."/>
            <person name="Cros-Aarteil S."/>
            <person name="Calhoun S."/>
            <person name="Haridas S."/>
            <person name="Kuo A."/>
            <person name="Mondo S."/>
            <person name="Pangilinan J."/>
            <person name="Riley R."/>
            <person name="Labutti K."/>
            <person name="Andreopoulos B."/>
            <person name="Lipzen A."/>
            <person name="Chen C."/>
            <person name="Yanf M."/>
            <person name="Daum C."/>
            <person name="Ng V."/>
            <person name="Clum A."/>
            <person name="Ohm R."/>
            <person name="Martin F."/>
            <person name="Silar P."/>
            <person name="Natvig D."/>
            <person name="Lalanne C."/>
            <person name="Gautier V."/>
            <person name="Ament-Velasquez S.L."/>
            <person name="Kruys A."/>
            <person name="Hutchinson M.I."/>
            <person name="Powell A.J."/>
            <person name="Barry K."/>
            <person name="Miller A.N."/>
            <person name="Grigoriev I.V."/>
            <person name="Debuchy R."/>
            <person name="Gladieux P."/>
            <person name="Thoren M.H."/>
            <person name="Johannesson H."/>
        </authorList>
    </citation>
    <scope>NUCLEOTIDE SEQUENCE</scope>
    <source>
        <strain evidence="3">CBS 103.79</strain>
    </source>
</reference>
<feature type="compositionally biased region" description="Low complexity" evidence="1">
    <location>
        <begin position="45"/>
        <end position="59"/>
    </location>
</feature>
<dbReference type="InterPro" id="IPR045518">
    <property type="entry name" value="2EXR"/>
</dbReference>
<evidence type="ECO:0000313" key="4">
    <source>
        <dbReference type="Proteomes" id="UP001303889"/>
    </source>
</evidence>
<feature type="region of interest" description="Disordered" evidence="1">
    <location>
        <begin position="37"/>
        <end position="65"/>
    </location>
</feature>
<feature type="compositionally biased region" description="Basic and acidic residues" evidence="1">
    <location>
        <begin position="239"/>
        <end position="251"/>
    </location>
</feature>
<evidence type="ECO:0000256" key="1">
    <source>
        <dbReference type="SAM" id="MobiDB-lite"/>
    </source>
</evidence>
<evidence type="ECO:0000313" key="3">
    <source>
        <dbReference type="EMBL" id="KAK3903326.1"/>
    </source>
</evidence>
<dbReference type="Pfam" id="PF20150">
    <property type="entry name" value="2EXR"/>
    <property type="match status" value="1"/>
</dbReference>
<dbReference type="Proteomes" id="UP001303889">
    <property type="component" value="Unassembled WGS sequence"/>
</dbReference>
<dbReference type="AlphaFoldDB" id="A0AAN6MN20"/>
<feature type="compositionally biased region" description="Pro residues" evidence="1">
    <location>
        <begin position="139"/>
        <end position="148"/>
    </location>
</feature>
<gene>
    <name evidence="3" type="ORF">C8A05DRAFT_43423</name>
</gene>
<proteinExistence type="predicted"/>
<feature type="domain" description="2EXR" evidence="2">
    <location>
        <begin position="8"/>
        <end position="88"/>
    </location>
</feature>
<keyword evidence="4" id="KW-1185">Reference proteome</keyword>
<reference evidence="3" key="1">
    <citation type="journal article" date="2023" name="Mol. Phylogenet. Evol.">
        <title>Genome-scale phylogeny and comparative genomics of the fungal order Sordariales.</title>
        <authorList>
            <person name="Hensen N."/>
            <person name="Bonometti L."/>
            <person name="Westerberg I."/>
            <person name="Brannstrom I.O."/>
            <person name="Guillou S."/>
            <person name="Cros-Aarteil S."/>
            <person name="Calhoun S."/>
            <person name="Haridas S."/>
            <person name="Kuo A."/>
            <person name="Mondo S."/>
            <person name="Pangilinan J."/>
            <person name="Riley R."/>
            <person name="LaButti K."/>
            <person name="Andreopoulos B."/>
            <person name="Lipzen A."/>
            <person name="Chen C."/>
            <person name="Yan M."/>
            <person name="Daum C."/>
            <person name="Ng V."/>
            <person name="Clum A."/>
            <person name="Steindorff A."/>
            <person name="Ohm R.A."/>
            <person name="Martin F."/>
            <person name="Silar P."/>
            <person name="Natvig D.O."/>
            <person name="Lalanne C."/>
            <person name="Gautier V."/>
            <person name="Ament-Velasquez S.L."/>
            <person name="Kruys A."/>
            <person name="Hutchinson M.I."/>
            <person name="Powell A.J."/>
            <person name="Barry K."/>
            <person name="Miller A.N."/>
            <person name="Grigoriev I.V."/>
            <person name="Debuchy R."/>
            <person name="Gladieux P."/>
            <person name="Hiltunen Thoren M."/>
            <person name="Johannesson H."/>
        </authorList>
    </citation>
    <scope>NUCLEOTIDE SEQUENCE</scope>
    <source>
        <strain evidence="3">CBS 103.79</strain>
    </source>
</reference>
<feature type="compositionally biased region" description="Low complexity" evidence="1">
    <location>
        <begin position="127"/>
        <end position="138"/>
    </location>
</feature>
<accession>A0AAN6MN20</accession>
<organism evidence="3 4">
    <name type="scientific">Staphylotrichum tortipilum</name>
    <dbReference type="NCBI Taxonomy" id="2831512"/>
    <lineage>
        <taxon>Eukaryota</taxon>
        <taxon>Fungi</taxon>
        <taxon>Dikarya</taxon>
        <taxon>Ascomycota</taxon>
        <taxon>Pezizomycotina</taxon>
        <taxon>Sordariomycetes</taxon>
        <taxon>Sordariomycetidae</taxon>
        <taxon>Sordariales</taxon>
        <taxon>Chaetomiaceae</taxon>
        <taxon>Staphylotrichum</taxon>
    </lineage>
</organism>
<dbReference type="PANTHER" id="PTHR42085">
    <property type="entry name" value="F-BOX DOMAIN-CONTAINING PROTEIN"/>
    <property type="match status" value="1"/>
</dbReference>
<sequence length="251" mass="27355">MPRRSPPTFLTLPLELRLDIYTHLLILPPPTPPEIQPTTYRCAYSSSPPSSSPGSPSQSTLEKPKLHPQILRVNPQTHAEALPILYGHNTFAAHPVLLTACPTLYHPRWRIRVRLDVPVAALTLPAASPPSLASSPTTSSPPTPPLPSSPSSSPSQPTEPNPIATAFTNTDTLTLDLYTSTFLGGVGADALRPFESVRGVRKVRIRGMVAGFERYLEWLRGRMTMMPGEGEEGGEYVPGDEREGRRLAGWV</sequence>
<dbReference type="EMBL" id="MU855455">
    <property type="protein sequence ID" value="KAK3903326.1"/>
    <property type="molecule type" value="Genomic_DNA"/>
</dbReference>
<feature type="region of interest" description="Disordered" evidence="1">
    <location>
        <begin position="127"/>
        <end position="166"/>
    </location>
</feature>
<dbReference type="PANTHER" id="PTHR42085:SF4">
    <property type="entry name" value="F-BOX DOMAIN-CONTAINING PROTEIN"/>
    <property type="match status" value="1"/>
</dbReference>